<comment type="similarity">
    <text evidence="2 12">Belongs to the glycosyl hydrolase 17 family.</text>
</comment>
<keyword evidence="15" id="KW-1185">Reference proteome</keyword>
<dbReference type="EMBL" id="CP120627">
    <property type="protein sequence ID" value="WEW55802.1"/>
    <property type="molecule type" value="Genomic_DNA"/>
</dbReference>
<evidence type="ECO:0000256" key="12">
    <source>
        <dbReference type="RuleBase" id="RU004335"/>
    </source>
</evidence>
<keyword evidence="8 14" id="KW-0326">Glycosidase</keyword>
<evidence type="ECO:0000256" key="4">
    <source>
        <dbReference type="ARBA" id="ARBA00022525"/>
    </source>
</evidence>
<organism evidence="14 15">
    <name type="scientific">Emydomyces testavorans</name>
    <dbReference type="NCBI Taxonomy" id="2070801"/>
    <lineage>
        <taxon>Eukaryota</taxon>
        <taxon>Fungi</taxon>
        <taxon>Dikarya</taxon>
        <taxon>Ascomycota</taxon>
        <taxon>Pezizomycotina</taxon>
        <taxon>Eurotiomycetes</taxon>
        <taxon>Eurotiomycetidae</taxon>
        <taxon>Onygenales</taxon>
        <taxon>Nannizziopsiaceae</taxon>
        <taxon>Emydomyces</taxon>
    </lineage>
</organism>
<proteinExistence type="inferred from homology"/>
<dbReference type="GO" id="GO:0005975">
    <property type="term" value="P:carbohydrate metabolic process"/>
    <property type="evidence" value="ECO:0007669"/>
    <property type="project" value="InterPro"/>
</dbReference>
<keyword evidence="6 14" id="KW-0378">Hydrolase</keyword>
<sequence length="315" mass="33990">MRFSTLVPLALAAAPVVSAAGKLGFALGVKNADGSCKSQADFEKDFDVLKAHSTTVRTYAAADCNNAEAIVPAAKKKGFKLILGVCRPECDPNRTKTLVRPDVPESFNADTKALQKVVPGNEDVITAITVGSETLYRGNFTGQTLLEKINQVQRMFPKVQVGTADSWNKYADGTADPLIAGGVKYLLVNAFAFWQGQDIGNATATYFDDMMQAISHIQKVAGKDADKIYIATGETGWPTDGGTSYGAAKASTENAKTFHEKGVCGMLAWGVDVFYFEAFDEPWKPKSVGDNGKAADETHWGMYTAERQPKYKVEC</sequence>
<comment type="catalytic activity">
    <reaction evidence="9">
        <text>Successive hydrolysis of beta-D-glucose units from the non-reducing ends of (1-&gt;3)-beta-D-glucans, releasing alpha-glucose.</text>
        <dbReference type="EC" id="3.2.1.58"/>
    </reaction>
</comment>
<feature type="signal peptide" evidence="13">
    <location>
        <begin position="1"/>
        <end position="19"/>
    </location>
</feature>
<comment type="subcellular location">
    <subcellularLocation>
        <location evidence="1">Secreted</location>
        <location evidence="1">Cell wall</location>
    </subcellularLocation>
</comment>
<dbReference type="SUPFAM" id="SSF51445">
    <property type="entry name" value="(Trans)glycosidases"/>
    <property type="match status" value="1"/>
</dbReference>
<evidence type="ECO:0000256" key="5">
    <source>
        <dbReference type="ARBA" id="ARBA00022729"/>
    </source>
</evidence>
<dbReference type="AlphaFoldDB" id="A0AAF0DCC6"/>
<protein>
    <recommendedName>
        <fullName evidence="10">glucan 1,3-beta-glucosidase</fullName>
        <ecNumber evidence="10">3.2.1.58</ecNumber>
    </recommendedName>
    <alternativeName>
        <fullName evidence="11">Exo-1,3-beta-glucanase</fullName>
    </alternativeName>
</protein>
<keyword evidence="3" id="KW-0134">Cell wall</keyword>
<dbReference type="InterPro" id="IPR000490">
    <property type="entry name" value="Glyco_hydro_17"/>
</dbReference>
<dbReference type="Gene3D" id="3.20.20.80">
    <property type="entry name" value="Glycosidases"/>
    <property type="match status" value="1"/>
</dbReference>
<dbReference type="GO" id="GO:0071555">
    <property type="term" value="P:cell wall organization"/>
    <property type="evidence" value="ECO:0007669"/>
    <property type="project" value="TreeGrafter"/>
</dbReference>
<reference evidence="14" key="1">
    <citation type="submission" date="2023-03" db="EMBL/GenBank/DDBJ databases">
        <title>Emydomyces testavorans Genome Sequence.</title>
        <authorList>
            <person name="Hoyer L."/>
        </authorList>
    </citation>
    <scope>NUCLEOTIDE SEQUENCE</scope>
    <source>
        <strain evidence="14">16-2883</strain>
    </source>
</reference>
<keyword evidence="5 13" id="KW-0732">Signal</keyword>
<dbReference type="EC" id="3.2.1.58" evidence="10"/>
<evidence type="ECO:0000256" key="11">
    <source>
        <dbReference type="ARBA" id="ARBA00041761"/>
    </source>
</evidence>
<dbReference type="GO" id="GO:0009277">
    <property type="term" value="C:fungal-type cell wall"/>
    <property type="evidence" value="ECO:0007669"/>
    <property type="project" value="TreeGrafter"/>
</dbReference>
<dbReference type="InterPro" id="IPR050732">
    <property type="entry name" value="Beta-glucan_modifiers"/>
</dbReference>
<evidence type="ECO:0000256" key="8">
    <source>
        <dbReference type="ARBA" id="ARBA00023295"/>
    </source>
</evidence>
<evidence type="ECO:0000256" key="1">
    <source>
        <dbReference type="ARBA" id="ARBA00004191"/>
    </source>
</evidence>
<evidence type="ECO:0000313" key="15">
    <source>
        <dbReference type="Proteomes" id="UP001219355"/>
    </source>
</evidence>
<dbReference type="PANTHER" id="PTHR16631">
    <property type="entry name" value="GLUCAN 1,3-BETA-GLUCOSIDASE"/>
    <property type="match status" value="1"/>
</dbReference>
<dbReference type="GO" id="GO:0005576">
    <property type="term" value="C:extracellular region"/>
    <property type="evidence" value="ECO:0007669"/>
    <property type="project" value="TreeGrafter"/>
</dbReference>
<dbReference type="GO" id="GO:0004338">
    <property type="term" value="F:glucan exo-1,3-beta-glucosidase activity"/>
    <property type="evidence" value="ECO:0007669"/>
    <property type="project" value="UniProtKB-EC"/>
</dbReference>
<dbReference type="InterPro" id="IPR017853">
    <property type="entry name" value="GH"/>
</dbReference>
<evidence type="ECO:0000256" key="3">
    <source>
        <dbReference type="ARBA" id="ARBA00022512"/>
    </source>
</evidence>
<keyword evidence="7" id="KW-0325">Glycoprotein</keyword>
<dbReference type="GO" id="GO:0042973">
    <property type="term" value="F:glucan endo-1,3-beta-D-glucosidase activity"/>
    <property type="evidence" value="ECO:0007669"/>
    <property type="project" value="TreeGrafter"/>
</dbReference>
<accession>A0AAF0DCC6</accession>
<name>A0AAF0DCC6_9EURO</name>
<dbReference type="Pfam" id="PF00332">
    <property type="entry name" value="Glyco_hydro_17"/>
    <property type="match status" value="1"/>
</dbReference>
<dbReference type="PANTHER" id="PTHR16631:SF26">
    <property type="entry name" value="GLUCAN 1,3-BETA-GLUCOSIDASE"/>
    <property type="match status" value="1"/>
</dbReference>
<evidence type="ECO:0000256" key="10">
    <source>
        <dbReference type="ARBA" id="ARBA00038929"/>
    </source>
</evidence>
<evidence type="ECO:0000256" key="7">
    <source>
        <dbReference type="ARBA" id="ARBA00023180"/>
    </source>
</evidence>
<evidence type="ECO:0000256" key="2">
    <source>
        <dbReference type="ARBA" id="ARBA00008773"/>
    </source>
</evidence>
<evidence type="ECO:0000256" key="9">
    <source>
        <dbReference type="ARBA" id="ARBA00036824"/>
    </source>
</evidence>
<evidence type="ECO:0000313" key="14">
    <source>
        <dbReference type="EMBL" id="WEW55802.1"/>
    </source>
</evidence>
<evidence type="ECO:0000256" key="13">
    <source>
        <dbReference type="SAM" id="SignalP"/>
    </source>
</evidence>
<feature type="chain" id="PRO_5042279010" description="glucan 1,3-beta-glucosidase" evidence="13">
    <location>
        <begin position="20"/>
        <end position="315"/>
    </location>
</feature>
<dbReference type="Proteomes" id="UP001219355">
    <property type="component" value="Chromosome 1"/>
</dbReference>
<dbReference type="GO" id="GO:0009986">
    <property type="term" value="C:cell surface"/>
    <property type="evidence" value="ECO:0007669"/>
    <property type="project" value="TreeGrafter"/>
</dbReference>
<keyword evidence="4" id="KW-0964">Secreted</keyword>
<gene>
    <name evidence="14" type="primary">BGL2</name>
    <name evidence="14" type="ORF">PRK78_001235</name>
</gene>
<evidence type="ECO:0000256" key="6">
    <source>
        <dbReference type="ARBA" id="ARBA00022801"/>
    </source>
</evidence>